<sequence length="313" mass="35130">MNQTAPIKKTATDSTPEVPPALLFEMIRSFVTLAATLNLSHAVKELDSTRQTVRRHISQLETAMGAPLFLVEDRRYHLSGLGESVLPDAKDILARGTLWMRGQTRAVGMLQRLQANVGDWDFYQQQQPLGKVWSDSSLVLRETLRAWTMASGEIESKWFSHVRPYLIIYRQSDIGWICVEFGQKSVYVKWFGQDYARSSIGRPISKMPAGVEFSHLIYEAFDEVQAAQMPRLDHVFTRMPRAGLDGLAPVAYQRLILSGSFPDGSPAVMSLVLPVDEVNITDLAAKDSIVLDAVEPFDFPAEEAIFEKLLDDQ</sequence>
<organism evidence="2 3">
    <name type="scientific">Sulfitobacter pacificus</name>
    <dbReference type="NCBI Taxonomy" id="1499314"/>
    <lineage>
        <taxon>Bacteria</taxon>
        <taxon>Pseudomonadati</taxon>
        <taxon>Pseudomonadota</taxon>
        <taxon>Alphaproteobacteria</taxon>
        <taxon>Rhodobacterales</taxon>
        <taxon>Roseobacteraceae</taxon>
        <taxon>Sulfitobacter</taxon>
    </lineage>
</organism>
<dbReference type="InterPro" id="IPR000847">
    <property type="entry name" value="LysR_HTH_N"/>
</dbReference>
<dbReference type="Pfam" id="PF00126">
    <property type="entry name" value="HTH_1"/>
    <property type="match status" value="1"/>
</dbReference>
<proteinExistence type="predicted"/>
<accession>A0ABQ5VE09</accession>
<dbReference type="Gene3D" id="1.10.10.10">
    <property type="entry name" value="Winged helix-like DNA-binding domain superfamily/Winged helix DNA-binding domain"/>
    <property type="match status" value="1"/>
</dbReference>
<reference evidence="2" key="1">
    <citation type="journal article" date="2014" name="Int. J. Syst. Evol. Microbiol.">
        <title>Complete genome of a new Firmicutes species belonging to the dominant human colonic microbiota ('Ruminococcus bicirculans') reveals two chromosomes and a selective capacity to utilize plant glucans.</title>
        <authorList>
            <consortium name="NISC Comparative Sequencing Program"/>
            <person name="Wegmann U."/>
            <person name="Louis P."/>
            <person name="Goesmann A."/>
            <person name="Henrissat B."/>
            <person name="Duncan S.H."/>
            <person name="Flint H.J."/>
        </authorList>
    </citation>
    <scope>NUCLEOTIDE SEQUENCE</scope>
    <source>
        <strain evidence="2">NBRC 109915</strain>
    </source>
</reference>
<dbReference type="InterPro" id="IPR036390">
    <property type="entry name" value="WH_DNA-bd_sf"/>
</dbReference>
<evidence type="ECO:0000313" key="2">
    <source>
        <dbReference type="EMBL" id="GLQ25347.1"/>
    </source>
</evidence>
<evidence type="ECO:0000313" key="3">
    <source>
        <dbReference type="Proteomes" id="UP001161388"/>
    </source>
</evidence>
<keyword evidence="3" id="KW-1185">Reference proteome</keyword>
<dbReference type="Proteomes" id="UP001161388">
    <property type="component" value="Unassembled WGS sequence"/>
</dbReference>
<dbReference type="InterPro" id="IPR036388">
    <property type="entry name" value="WH-like_DNA-bd_sf"/>
</dbReference>
<reference evidence="2" key="2">
    <citation type="submission" date="2023-01" db="EMBL/GenBank/DDBJ databases">
        <title>Draft genome sequence of Sulfitobacter pacificus strain NBRC 109915.</title>
        <authorList>
            <person name="Sun Q."/>
            <person name="Mori K."/>
        </authorList>
    </citation>
    <scope>NUCLEOTIDE SEQUENCE</scope>
    <source>
        <strain evidence="2">NBRC 109915</strain>
    </source>
</reference>
<evidence type="ECO:0000259" key="1">
    <source>
        <dbReference type="PROSITE" id="PS50931"/>
    </source>
</evidence>
<dbReference type="EMBL" id="BSNL01000001">
    <property type="protein sequence ID" value="GLQ25347.1"/>
    <property type="molecule type" value="Genomic_DNA"/>
</dbReference>
<dbReference type="SUPFAM" id="SSF46785">
    <property type="entry name" value="Winged helix' DNA-binding domain"/>
    <property type="match status" value="1"/>
</dbReference>
<dbReference type="PROSITE" id="PS50931">
    <property type="entry name" value="HTH_LYSR"/>
    <property type="match status" value="1"/>
</dbReference>
<feature type="domain" description="HTH lysR-type" evidence="1">
    <location>
        <begin position="22"/>
        <end position="79"/>
    </location>
</feature>
<comment type="caution">
    <text evidence="2">The sequence shown here is derived from an EMBL/GenBank/DDBJ whole genome shotgun (WGS) entry which is preliminary data.</text>
</comment>
<name>A0ABQ5VE09_9RHOB</name>
<gene>
    <name evidence="2" type="ORF">GCM10007927_01500</name>
</gene>
<protein>
    <recommendedName>
        <fullName evidence="1">HTH lysR-type domain-containing protein</fullName>
    </recommendedName>
</protein>